<feature type="region of interest" description="Disordered" evidence="1">
    <location>
        <begin position="90"/>
        <end position="110"/>
    </location>
</feature>
<feature type="non-terminal residue" evidence="3">
    <location>
        <position position="1"/>
    </location>
</feature>
<dbReference type="Proteomes" id="UP000281549">
    <property type="component" value="Unassembled WGS sequence"/>
</dbReference>
<name>A0A4P9YCG2_ROZAC</name>
<dbReference type="Pfam" id="PF09463">
    <property type="entry name" value="Opy2"/>
    <property type="match status" value="2"/>
</dbReference>
<feature type="compositionally biased region" description="Basic and acidic residues" evidence="1">
    <location>
        <begin position="90"/>
        <end position="99"/>
    </location>
</feature>
<dbReference type="InterPro" id="IPR018571">
    <property type="entry name" value="Membrane_anchor_Opy2_N"/>
</dbReference>
<evidence type="ECO:0000256" key="1">
    <source>
        <dbReference type="SAM" id="MobiDB-lite"/>
    </source>
</evidence>
<organism evidence="3 4">
    <name type="scientific">Rozella allomycis (strain CSF55)</name>
    <dbReference type="NCBI Taxonomy" id="988480"/>
    <lineage>
        <taxon>Eukaryota</taxon>
        <taxon>Fungi</taxon>
        <taxon>Fungi incertae sedis</taxon>
        <taxon>Cryptomycota</taxon>
        <taxon>Cryptomycota incertae sedis</taxon>
        <taxon>Rozella</taxon>
    </lineage>
</organism>
<accession>A0A4P9YCG2</accession>
<feature type="domain" description="Membrane anchor Opy2 N-terminal" evidence="2">
    <location>
        <begin position="155"/>
        <end position="190"/>
    </location>
</feature>
<dbReference type="AlphaFoldDB" id="A0A4P9YCG2"/>
<dbReference type="EMBL" id="ML006092">
    <property type="protein sequence ID" value="RKP16997.1"/>
    <property type="molecule type" value="Genomic_DNA"/>
</dbReference>
<feature type="domain" description="Membrane anchor Opy2 N-terminal" evidence="2">
    <location>
        <begin position="3"/>
        <end position="37"/>
    </location>
</feature>
<sequence length="196" mass="20666">KDCVVCIASVPACPTCEEGQECKIIPTTCDKCSYAVCESKPSMSTSLTNCVACLRVATEKDCHCAADEECKVTPATCTECSNAACVKKNEGKDSGKENKGNGNGKKSNGKDKTCVACTKNIPVCKDGCKEGKECKVFKGSCTKCPYAKCVPIKECVACPAVVPACKSQCGKDEYCKITPTSCHSCAKATCAKINKY</sequence>
<evidence type="ECO:0000313" key="3">
    <source>
        <dbReference type="EMBL" id="RKP16997.1"/>
    </source>
</evidence>
<evidence type="ECO:0000313" key="4">
    <source>
        <dbReference type="Proteomes" id="UP000281549"/>
    </source>
</evidence>
<gene>
    <name evidence="3" type="ORF">ROZALSC1DRAFT_31160</name>
</gene>
<reference evidence="4" key="1">
    <citation type="journal article" date="2018" name="Nat. Microbiol.">
        <title>Leveraging single-cell genomics to expand the fungal tree of life.</title>
        <authorList>
            <person name="Ahrendt S.R."/>
            <person name="Quandt C.A."/>
            <person name="Ciobanu D."/>
            <person name="Clum A."/>
            <person name="Salamov A."/>
            <person name="Andreopoulos B."/>
            <person name="Cheng J.F."/>
            <person name="Woyke T."/>
            <person name="Pelin A."/>
            <person name="Henrissat B."/>
            <person name="Reynolds N.K."/>
            <person name="Benny G.L."/>
            <person name="Smith M.E."/>
            <person name="James T.Y."/>
            <person name="Grigoriev I.V."/>
        </authorList>
    </citation>
    <scope>NUCLEOTIDE SEQUENCE [LARGE SCALE GENOMIC DNA]</scope>
    <source>
        <strain evidence="4">CSF55</strain>
    </source>
</reference>
<evidence type="ECO:0000259" key="2">
    <source>
        <dbReference type="Pfam" id="PF09463"/>
    </source>
</evidence>
<protein>
    <recommendedName>
        <fullName evidence="2">Membrane anchor Opy2 N-terminal domain-containing protein</fullName>
    </recommendedName>
</protein>
<proteinExistence type="predicted"/>